<comment type="caution">
    <text evidence="5">The sequence shown here is derived from an EMBL/GenBank/DDBJ whole genome shotgun (WGS) entry which is preliminary data.</text>
</comment>
<evidence type="ECO:0000256" key="1">
    <source>
        <dbReference type="ARBA" id="ARBA00009219"/>
    </source>
</evidence>
<evidence type="ECO:0000313" key="6">
    <source>
        <dbReference type="Proteomes" id="UP001497623"/>
    </source>
</evidence>
<dbReference type="AlphaFoldDB" id="A0AAV2R2Z1"/>
<keyword evidence="2" id="KW-0560">Oxidoreductase</keyword>
<sequence>MRVVVTGGCGYVGYHVGWALSRGGHHVLLYDVSLPHTLWEDTASLALHDALPPDFWGHDDDVVGPIEYVKGSVTDYDGLVAAFTGAQAVIHTASYGMSGKEQLPPHQDRQNEVNVQGTRLVVQAASHTGVRALIYTSTINVVFGGQEVVNGDESLPYFPLSQHVDNYSRTKAISEMLVLMANGKGSQVPINGQIIPLRTTALRLGGVMGLGERRHTERILATTKAGLFKATFGRKEARQDFSGIQNLVQGHIKALMALLYESSLPHEIKGPLCGFVTHPLSKHIIQHGNIENSIKSSSLNEAIKEDIEDSLLPNLFNKLINEDTGFGKEKKYQGNIVLNKIKKNDSVDSDKQLKENNVQSDKIKSLPTVSGRAYFITDECPINNYEFFRPMVEGVGLPMPPVNNLPISLILVVAWIQLYLYCLVYKLIPFSPIITPAEVYKASINHYFTCKAARESFGYEPTRPNDFSIIIPYLKKNHAHSRQEYDQNITFILRYISIFGILFGLCGFLFFIDF</sequence>
<keyword evidence="3" id="KW-0472">Membrane</keyword>
<accession>A0AAV2R2Z1</accession>
<evidence type="ECO:0000256" key="3">
    <source>
        <dbReference type="SAM" id="Phobius"/>
    </source>
</evidence>
<keyword evidence="3" id="KW-1133">Transmembrane helix</keyword>
<dbReference type="Gene3D" id="3.40.50.720">
    <property type="entry name" value="NAD(P)-binding Rossmann-like Domain"/>
    <property type="match status" value="2"/>
</dbReference>
<dbReference type="InterPro" id="IPR002225">
    <property type="entry name" value="3Beta_OHSteriod_DH/Estase"/>
</dbReference>
<feature type="transmembrane region" description="Helical" evidence="3">
    <location>
        <begin position="405"/>
        <end position="424"/>
    </location>
</feature>
<evidence type="ECO:0000256" key="2">
    <source>
        <dbReference type="ARBA" id="ARBA00023002"/>
    </source>
</evidence>
<dbReference type="GO" id="GO:0006694">
    <property type="term" value="P:steroid biosynthetic process"/>
    <property type="evidence" value="ECO:0007669"/>
    <property type="project" value="InterPro"/>
</dbReference>
<dbReference type="PANTHER" id="PTHR43245:SF51">
    <property type="entry name" value="SHORT CHAIN DEHYDROGENASE_REDUCTASE FAMILY 42E, MEMBER 2"/>
    <property type="match status" value="1"/>
</dbReference>
<organism evidence="5 6">
    <name type="scientific">Meganyctiphanes norvegica</name>
    <name type="common">Northern krill</name>
    <name type="synonym">Thysanopoda norvegica</name>
    <dbReference type="NCBI Taxonomy" id="48144"/>
    <lineage>
        <taxon>Eukaryota</taxon>
        <taxon>Metazoa</taxon>
        <taxon>Ecdysozoa</taxon>
        <taxon>Arthropoda</taxon>
        <taxon>Crustacea</taxon>
        <taxon>Multicrustacea</taxon>
        <taxon>Malacostraca</taxon>
        <taxon>Eumalacostraca</taxon>
        <taxon>Eucarida</taxon>
        <taxon>Euphausiacea</taxon>
        <taxon>Euphausiidae</taxon>
        <taxon>Meganyctiphanes</taxon>
    </lineage>
</organism>
<dbReference type="Proteomes" id="UP001497623">
    <property type="component" value="Unassembled WGS sequence"/>
</dbReference>
<feature type="transmembrane region" description="Helical" evidence="3">
    <location>
        <begin position="491"/>
        <end position="512"/>
    </location>
</feature>
<keyword evidence="3" id="KW-0812">Transmembrane</keyword>
<gene>
    <name evidence="5" type="ORF">MNOR_LOCUS20087</name>
</gene>
<keyword evidence="6" id="KW-1185">Reference proteome</keyword>
<evidence type="ECO:0000313" key="5">
    <source>
        <dbReference type="EMBL" id="CAL4113275.1"/>
    </source>
</evidence>
<proteinExistence type="inferred from homology"/>
<dbReference type="InterPro" id="IPR036291">
    <property type="entry name" value="NAD(P)-bd_dom_sf"/>
</dbReference>
<dbReference type="PANTHER" id="PTHR43245">
    <property type="entry name" value="BIFUNCTIONAL POLYMYXIN RESISTANCE PROTEIN ARNA"/>
    <property type="match status" value="1"/>
</dbReference>
<evidence type="ECO:0000259" key="4">
    <source>
        <dbReference type="Pfam" id="PF01073"/>
    </source>
</evidence>
<dbReference type="EMBL" id="CAXKWB010015300">
    <property type="protein sequence ID" value="CAL4113275.1"/>
    <property type="molecule type" value="Genomic_DNA"/>
</dbReference>
<dbReference type="GO" id="GO:0016616">
    <property type="term" value="F:oxidoreductase activity, acting on the CH-OH group of donors, NAD or NADP as acceptor"/>
    <property type="evidence" value="ECO:0007669"/>
    <property type="project" value="InterPro"/>
</dbReference>
<dbReference type="InterPro" id="IPR050177">
    <property type="entry name" value="Lipid_A_modif_metabolic_enz"/>
</dbReference>
<feature type="domain" description="3-beta hydroxysteroid dehydrogenase/isomerase" evidence="4">
    <location>
        <begin position="4"/>
        <end position="263"/>
    </location>
</feature>
<comment type="similarity">
    <text evidence="1">Belongs to the 3-beta-HSD family.</text>
</comment>
<reference evidence="5 6" key="1">
    <citation type="submission" date="2024-05" db="EMBL/GenBank/DDBJ databases">
        <authorList>
            <person name="Wallberg A."/>
        </authorList>
    </citation>
    <scope>NUCLEOTIDE SEQUENCE [LARGE SCALE GENOMIC DNA]</scope>
</reference>
<protein>
    <recommendedName>
        <fullName evidence="4">3-beta hydroxysteroid dehydrogenase/isomerase domain-containing protein</fullName>
    </recommendedName>
</protein>
<dbReference type="Pfam" id="PF01073">
    <property type="entry name" value="3Beta_HSD"/>
    <property type="match status" value="1"/>
</dbReference>
<dbReference type="SUPFAM" id="SSF51735">
    <property type="entry name" value="NAD(P)-binding Rossmann-fold domains"/>
    <property type="match status" value="1"/>
</dbReference>
<name>A0AAV2R2Z1_MEGNR</name>